<evidence type="ECO:0000256" key="5">
    <source>
        <dbReference type="ARBA" id="ARBA00022691"/>
    </source>
</evidence>
<dbReference type="FunFam" id="3.40.1010.10:FF:000007">
    <property type="entry name" value="Ribosomal RNA small subunit methyltransferase I"/>
    <property type="match status" value="1"/>
</dbReference>
<gene>
    <name evidence="6" type="primary">rsmI</name>
    <name evidence="8" type="ORF">SAMN04487864_11334</name>
</gene>
<feature type="domain" description="Tetrapyrrole methylase" evidence="7">
    <location>
        <begin position="4"/>
        <end position="202"/>
    </location>
</feature>
<evidence type="ECO:0000256" key="1">
    <source>
        <dbReference type="ARBA" id="ARBA00022490"/>
    </source>
</evidence>
<keyword evidence="4 6" id="KW-0808">Transferase</keyword>
<dbReference type="Gene3D" id="3.30.950.10">
    <property type="entry name" value="Methyltransferase, Cobalt-precorrin-4 Transmethylase, Domain 2"/>
    <property type="match status" value="1"/>
</dbReference>
<keyword evidence="2 6" id="KW-0698">rRNA processing</keyword>
<dbReference type="FunFam" id="3.30.950.10:FF:000002">
    <property type="entry name" value="Ribosomal RNA small subunit methyltransferase I"/>
    <property type="match status" value="1"/>
</dbReference>
<dbReference type="InterPro" id="IPR014777">
    <property type="entry name" value="4pyrrole_Mease_sub1"/>
</dbReference>
<dbReference type="EMBL" id="FMYW01000013">
    <property type="protein sequence ID" value="SDC65644.1"/>
    <property type="molecule type" value="Genomic_DNA"/>
</dbReference>
<evidence type="ECO:0000256" key="6">
    <source>
        <dbReference type="HAMAP-Rule" id="MF_01877"/>
    </source>
</evidence>
<accession>A0A1G6NDW4</accession>
<evidence type="ECO:0000256" key="2">
    <source>
        <dbReference type="ARBA" id="ARBA00022552"/>
    </source>
</evidence>
<dbReference type="CDD" id="cd11648">
    <property type="entry name" value="RsmI"/>
    <property type="match status" value="1"/>
</dbReference>
<dbReference type="InterPro" id="IPR035996">
    <property type="entry name" value="4pyrrol_Methylase_sf"/>
</dbReference>
<dbReference type="Pfam" id="PF00590">
    <property type="entry name" value="TP_methylase"/>
    <property type="match status" value="1"/>
</dbReference>
<dbReference type="HAMAP" id="MF_01877">
    <property type="entry name" value="16SrRNA_methyltr_I"/>
    <property type="match status" value="1"/>
</dbReference>
<comment type="function">
    <text evidence="6">Catalyzes the 2'-O-methylation of the ribose of cytidine 1402 (C1402) in 16S rRNA.</text>
</comment>
<protein>
    <recommendedName>
        <fullName evidence="6">Ribosomal RNA small subunit methyltransferase I</fullName>
        <ecNumber evidence="6">2.1.1.198</ecNumber>
    </recommendedName>
    <alternativeName>
        <fullName evidence="6">16S rRNA 2'-O-ribose C1402 methyltransferase</fullName>
    </alternativeName>
    <alternativeName>
        <fullName evidence="6">rRNA (cytidine-2'-O-)-methyltransferase RsmI</fullName>
    </alternativeName>
</protein>
<dbReference type="InterPro" id="IPR008189">
    <property type="entry name" value="rRNA_ssu_MeTfrase_I"/>
</dbReference>
<dbReference type="SUPFAM" id="SSF53790">
    <property type="entry name" value="Tetrapyrrole methylase"/>
    <property type="match status" value="1"/>
</dbReference>
<name>A0A1G6NDW4_9FIRM</name>
<keyword evidence="3 6" id="KW-0489">Methyltransferase</keyword>
<dbReference type="AlphaFoldDB" id="A0A1G6NDW4"/>
<dbReference type="PANTHER" id="PTHR46111">
    <property type="entry name" value="RIBOSOMAL RNA SMALL SUBUNIT METHYLTRANSFERASE I"/>
    <property type="match status" value="1"/>
</dbReference>
<evidence type="ECO:0000313" key="8">
    <source>
        <dbReference type="EMBL" id="SDC65644.1"/>
    </source>
</evidence>
<keyword evidence="5 6" id="KW-0949">S-adenosyl-L-methionine</keyword>
<proteinExistence type="inferred from homology"/>
<dbReference type="InterPro" id="IPR000878">
    <property type="entry name" value="4pyrrol_Mease"/>
</dbReference>
<dbReference type="GO" id="GO:0070677">
    <property type="term" value="F:rRNA (cytosine-2'-O-)-methyltransferase activity"/>
    <property type="evidence" value="ECO:0007669"/>
    <property type="project" value="UniProtKB-UniRule"/>
</dbReference>
<comment type="similarity">
    <text evidence="6">Belongs to the methyltransferase superfamily. RsmI family.</text>
</comment>
<dbReference type="Proteomes" id="UP000198943">
    <property type="component" value="Unassembled WGS sequence"/>
</dbReference>
<evidence type="ECO:0000313" key="9">
    <source>
        <dbReference type="Proteomes" id="UP000198943"/>
    </source>
</evidence>
<dbReference type="OrthoDB" id="9809084at2"/>
<dbReference type="PANTHER" id="PTHR46111:SF1">
    <property type="entry name" value="RIBOSOMAL RNA SMALL SUBUNIT METHYLTRANSFERASE I"/>
    <property type="match status" value="1"/>
</dbReference>
<dbReference type="RefSeq" id="WP_093730889.1">
    <property type="nucleotide sequence ID" value="NZ_FMYW01000013.1"/>
</dbReference>
<keyword evidence="9" id="KW-1185">Reference proteome</keyword>
<dbReference type="InterPro" id="IPR014776">
    <property type="entry name" value="4pyrrole_Mease_sub2"/>
</dbReference>
<dbReference type="PIRSF" id="PIRSF005917">
    <property type="entry name" value="MTase_YraL"/>
    <property type="match status" value="1"/>
</dbReference>
<evidence type="ECO:0000256" key="3">
    <source>
        <dbReference type="ARBA" id="ARBA00022603"/>
    </source>
</evidence>
<dbReference type="NCBIfam" id="TIGR00096">
    <property type="entry name" value="16S rRNA (cytidine(1402)-2'-O)-methyltransferase"/>
    <property type="match status" value="1"/>
</dbReference>
<comment type="subcellular location">
    <subcellularLocation>
        <location evidence="6">Cytoplasm</location>
    </subcellularLocation>
</comment>
<dbReference type="EC" id="2.1.1.198" evidence="6"/>
<evidence type="ECO:0000256" key="4">
    <source>
        <dbReference type="ARBA" id="ARBA00022679"/>
    </source>
</evidence>
<keyword evidence="1 6" id="KW-0963">Cytoplasm</keyword>
<reference evidence="9" key="1">
    <citation type="submission" date="2016-10" db="EMBL/GenBank/DDBJ databases">
        <authorList>
            <person name="Varghese N."/>
            <person name="Submissions S."/>
        </authorList>
    </citation>
    <scope>NUCLEOTIDE SEQUENCE [LARGE SCALE GENOMIC DNA]</scope>
    <source>
        <strain evidence="9">DSM 11005</strain>
    </source>
</reference>
<dbReference type="Gene3D" id="3.40.1010.10">
    <property type="entry name" value="Cobalt-precorrin-4 Transmethylase, Domain 1"/>
    <property type="match status" value="1"/>
</dbReference>
<dbReference type="GO" id="GO:0005737">
    <property type="term" value="C:cytoplasm"/>
    <property type="evidence" value="ECO:0007669"/>
    <property type="project" value="UniProtKB-SubCell"/>
</dbReference>
<sequence>MPGTLFLVATPIGNLGDMTPRALQALTDADLIAAEDTRRTLQLLNHFSIKGKLIHYDENNKEKQGPVLLQELLQGNNVALVTDAGFPGISDPGEAMAKLAIENGITVTPVPGANACLTALVASGLPSTPFFFGAFLPKSKKNRKEQLEKWKQIPATIVLYEAPHRIVEVLEEILTVWGDRQMAFGRELTKLHEEFWRGSVSQAISYLKENPPRGEFVLVIAQAEEKPPDDAGDTDPLDMVKEKIAKGVPKKEALSEIAKQFKIPKRDLYNRLIQEQEKE</sequence>
<organism evidence="8 9">
    <name type="scientific">Succiniclasticum ruminis</name>
    <dbReference type="NCBI Taxonomy" id="40841"/>
    <lineage>
        <taxon>Bacteria</taxon>
        <taxon>Bacillati</taxon>
        <taxon>Bacillota</taxon>
        <taxon>Negativicutes</taxon>
        <taxon>Acidaminococcales</taxon>
        <taxon>Acidaminococcaceae</taxon>
        <taxon>Succiniclasticum</taxon>
    </lineage>
</organism>
<evidence type="ECO:0000259" key="7">
    <source>
        <dbReference type="Pfam" id="PF00590"/>
    </source>
</evidence>
<comment type="catalytic activity">
    <reaction evidence="6">
        <text>cytidine(1402) in 16S rRNA + S-adenosyl-L-methionine = 2'-O-methylcytidine(1402) in 16S rRNA + S-adenosyl-L-homocysteine + H(+)</text>
        <dbReference type="Rhea" id="RHEA:42924"/>
        <dbReference type="Rhea" id="RHEA-COMP:10285"/>
        <dbReference type="Rhea" id="RHEA-COMP:10286"/>
        <dbReference type="ChEBI" id="CHEBI:15378"/>
        <dbReference type="ChEBI" id="CHEBI:57856"/>
        <dbReference type="ChEBI" id="CHEBI:59789"/>
        <dbReference type="ChEBI" id="CHEBI:74495"/>
        <dbReference type="ChEBI" id="CHEBI:82748"/>
        <dbReference type="EC" id="2.1.1.198"/>
    </reaction>
</comment>